<sequence>MLLTGATGFIGAFLLHKLLEGTQARIHCLARGETAEAVLRRLQAAQSRYGLGTPDPSRIVPVPGDLAAPALGLARSRFDELAGAVTAVLHSGAEVNLLRPSRMLQATNVAGTREILRLAGAGKAAVVYVSTSEVFGPADGTADESTSPEGALQPVSGYGQTKRAGELLVLRAREDGLPAAVLRLDRVAGDSRSGACQPDGDDFWLLVRSALTTGVLPDAPVNMTPVDFAAEAVLALTATPGTGLTGPVAHLRHPRPVRMAEVAAALGEPVSVVPLDEWAATLRHHGERPDCDPILRLLPLMVERVLGGRPRFLAPLTTTALDRLGLRYPPVDTPLLGKYVRQLRSTGFLPAPIRTSTG</sequence>
<dbReference type="AlphaFoldDB" id="A0A1M4DYS5"/>
<proteinExistence type="predicted"/>
<dbReference type="Gene3D" id="3.40.50.720">
    <property type="entry name" value="NAD(P)-binding Rossmann-like Domain"/>
    <property type="match status" value="1"/>
</dbReference>
<feature type="region of interest" description="Disordered" evidence="3">
    <location>
        <begin position="138"/>
        <end position="157"/>
    </location>
</feature>
<evidence type="ECO:0000256" key="3">
    <source>
        <dbReference type="SAM" id="MobiDB-lite"/>
    </source>
</evidence>
<dbReference type="InterPro" id="IPR013120">
    <property type="entry name" value="FAR_NAD-bd"/>
</dbReference>
<dbReference type="Pfam" id="PF07993">
    <property type="entry name" value="NAD_binding_4"/>
    <property type="match status" value="1"/>
</dbReference>
<dbReference type="EMBL" id="LT559118">
    <property type="protein sequence ID" value="SBO91692.1"/>
    <property type="molecule type" value="Genomic_DNA"/>
</dbReference>
<dbReference type="InterPro" id="IPR036291">
    <property type="entry name" value="NAD(P)-bd_dom_sf"/>
</dbReference>
<dbReference type="PANTHER" id="PTHR44845:SF6">
    <property type="entry name" value="BETA-ALANINE-ACTIVATING ENZYME"/>
    <property type="match status" value="1"/>
</dbReference>
<evidence type="ECO:0000256" key="1">
    <source>
        <dbReference type="ARBA" id="ARBA00022450"/>
    </source>
</evidence>
<keyword evidence="2" id="KW-0597">Phosphoprotein</keyword>
<evidence type="ECO:0000259" key="4">
    <source>
        <dbReference type="Pfam" id="PF07993"/>
    </source>
</evidence>
<accession>A0A1M4DYS5</accession>
<organism evidence="5">
    <name type="scientific">Nonomuraea gerenzanensis</name>
    <dbReference type="NCBI Taxonomy" id="93944"/>
    <lineage>
        <taxon>Bacteria</taxon>
        <taxon>Bacillati</taxon>
        <taxon>Actinomycetota</taxon>
        <taxon>Actinomycetes</taxon>
        <taxon>Streptosporangiales</taxon>
        <taxon>Streptosporangiaceae</taxon>
        <taxon>Nonomuraea</taxon>
    </lineage>
</organism>
<evidence type="ECO:0000256" key="2">
    <source>
        <dbReference type="ARBA" id="ARBA00022553"/>
    </source>
</evidence>
<reference evidence="5" key="1">
    <citation type="submission" date="2016-04" db="EMBL/GenBank/DDBJ databases">
        <authorList>
            <person name="Evans L.H."/>
            <person name="Alamgir A."/>
            <person name="Owens N."/>
            <person name="Weber N.D."/>
            <person name="Virtaneva K."/>
            <person name="Barbian K."/>
            <person name="Babar A."/>
            <person name="Rosenke K."/>
        </authorList>
    </citation>
    <scope>NUCLEOTIDE SEQUENCE</scope>
    <source>
        <strain evidence="5">Nono1</strain>
    </source>
</reference>
<dbReference type="SUPFAM" id="SSF51735">
    <property type="entry name" value="NAD(P)-binding Rossmann-fold domains"/>
    <property type="match status" value="1"/>
</dbReference>
<keyword evidence="1" id="KW-0596">Phosphopantetheine</keyword>
<evidence type="ECO:0000313" key="5">
    <source>
        <dbReference type="EMBL" id="SBO91692.1"/>
    </source>
</evidence>
<name>A0A1M4DYS5_9ACTN</name>
<dbReference type="InterPro" id="IPR010080">
    <property type="entry name" value="Thioester_reductase-like_dom"/>
</dbReference>
<dbReference type="CDD" id="cd05235">
    <property type="entry name" value="SDR_e1"/>
    <property type="match status" value="1"/>
</dbReference>
<protein>
    <submittedName>
        <fullName evidence="5">Non-ribosomal peptide synthase</fullName>
    </submittedName>
</protein>
<dbReference type="NCBIfam" id="TIGR01746">
    <property type="entry name" value="Thioester-redct"/>
    <property type="match status" value="1"/>
</dbReference>
<dbReference type="PANTHER" id="PTHR44845">
    <property type="entry name" value="CARRIER DOMAIN-CONTAINING PROTEIN"/>
    <property type="match status" value="1"/>
</dbReference>
<feature type="domain" description="Thioester reductase (TE)" evidence="4">
    <location>
        <begin position="3"/>
        <end position="233"/>
    </location>
</feature>
<gene>
    <name evidence="5" type="ORF">BN4615_P1206</name>
</gene>